<dbReference type="SUPFAM" id="SSF53850">
    <property type="entry name" value="Periplasmic binding protein-like II"/>
    <property type="match status" value="1"/>
</dbReference>
<dbReference type="InterPro" id="IPR006311">
    <property type="entry name" value="TAT_signal"/>
</dbReference>
<dbReference type="PIRSF" id="PIRSF017082">
    <property type="entry name" value="YflP"/>
    <property type="match status" value="1"/>
</dbReference>
<dbReference type="InterPro" id="IPR005064">
    <property type="entry name" value="BUG"/>
</dbReference>
<keyword evidence="4" id="KW-1185">Reference proteome</keyword>
<keyword evidence="2" id="KW-0732">Signal</keyword>
<name>A0A1G9QGZ5_9BURK</name>
<dbReference type="PROSITE" id="PS51318">
    <property type="entry name" value="TAT"/>
    <property type="match status" value="1"/>
</dbReference>
<evidence type="ECO:0000313" key="3">
    <source>
        <dbReference type="EMBL" id="SDM10332.1"/>
    </source>
</evidence>
<dbReference type="PANTHER" id="PTHR42928">
    <property type="entry name" value="TRICARBOXYLATE-BINDING PROTEIN"/>
    <property type="match status" value="1"/>
</dbReference>
<evidence type="ECO:0000313" key="4">
    <source>
        <dbReference type="Proteomes" id="UP000198552"/>
    </source>
</evidence>
<evidence type="ECO:0000256" key="2">
    <source>
        <dbReference type="SAM" id="SignalP"/>
    </source>
</evidence>
<dbReference type="AlphaFoldDB" id="A0A1G9QGZ5"/>
<evidence type="ECO:0000256" key="1">
    <source>
        <dbReference type="ARBA" id="ARBA00006987"/>
    </source>
</evidence>
<dbReference type="OrthoDB" id="8677768at2"/>
<accession>A0A1G9QGZ5</accession>
<proteinExistence type="inferred from homology"/>
<keyword evidence="3" id="KW-0675">Receptor</keyword>
<organism evidence="3 4">
    <name type="scientific">Oryzisolibacter propanilivorax</name>
    <dbReference type="NCBI Taxonomy" id="1527607"/>
    <lineage>
        <taxon>Bacteria</taxon>
        <taxon>Pseudomonadati</taxon>
        <taxon>Pseudomonadota</taxon>
        <taxon>Betaproteobacteria</taxon>
        <taxon>Burkholderiales</taxon>
        <taxon>Comamonadaceae</taxon>
        <taxon>Oryzisolibacter</taxon>
    </lineage>
</organism>
<sequence>MQQNPFSRRAWLRGAAGSCLALPLGAGWLGSAMAQAAAYPSRAVKAVVPYPAGGMSDVSSRAVLERLSRELGQPVIIENKAGAASTLASNWFASQAADGYTLYAAPVSIVINPLLQKSVGYEARRDFVPISMMIKSPFVLQANPQLNVSNMKELLTLLRANPDKYAIGSSGPGSINHLAAEYFMRAMNVKMQVVHYRGGAPAAQDLMGGVIQLMFSAANEAAPLIRAGRTRGIAVTTRQRLPILPELPTVEEAAGVEGFEAVFWLALMAPAKTPEDVLARLRSGMQAVGQDKALRDKLEGLGVQLQTSTTAQVLAAMDRDEALWSRIIREQGIKE</sequence>
<dbReference type="Gene3D" id="3.40.190.150">
    <property type="entry name" value="Bordetella uptake gene, domain 1"/>
    <property type="match status" value="1"/>
</dbReference>
<dbReference type="Proteomes" id="UP000198552">
    <property type="component" value="Unassembled WGS sequence"/>
</dbReference>
<gene>
    <name evidence="3" type="ORF">SAMN05428957_102317</name>
</gene>
<dbReference type="RefSeq" id="WP_091567064.1">
    <property type="nucleotide sequence ID" value="NZ_FNHP01000002.1"/>
</dbReference>
<dbReference type="STRING" id="1527607.SAMN05428957_102317"/>
<dbReference type="PANTHER" id="PTHR42928:SF5">
    <property type="entry name" value="BLR1237 PROTEIN"/>
    <property type="match status" value="1"/>
</dbReference>
<reference evidence="4" key="1">
    <citation type="submission" date="2016-10" db="EMBL/GenBank/DDBJ databases">
        <authorList>
            <person name="Varghese N."/>
            <person name="Submissions S."/>
        </authorList>
    </citation>
    <scope>NUCLEOTIDE SEQUENCE [LARGE SCALE GENOMIC DNA]</scope>
    <source>
        <strain evidence="4">EPL6</strain>
    </source>
</reference>
<dbReference type="Pfam" id="PF03401">
    <property type="entry name" value="TctC"/>
    <property type="match status" value="1"/>
</dbReference>
<feature type="signal peptide" evidence="2">
    <location>
        <begin position="1"/>
        <end position="34"/>
    </location>
</feature>
<feature type="chain" id="PRO_5011444243" evidence="2">
    <location>
        <begin position="35"/>
        <end position="335"/>
    </location>
</feature>
<dbReference type="EMBL" id="FNHP01000002">
    <property type="protein sequence ID" value="SDM10332.1"/>
    <property type="molecule type" value="Genomic_DNA"/>
</dbReference>
<dbReference type="InterPro" id="IPR042100">
    <property type="entry name" value="Bug_dom1"/>
</dbReference>
<dbReference type="Gene3D" id="3.40.190.10">
    <property type="entry name" value="Periplasmic binding protein-like II"/>
    <property type="match status" value="1"/>
</dbReference>
<comment type="similarity">
    <text evidence="1">Belongs to the UPF0065 (bug) family.</text>
</comment>
<protein>
    <submittedName>
        <fullName evidence="3">Tripartite-type tricarboxylate transporter, receptor component TctC</fullName>
    </submittedName>
</protein>
<dbReference type="CDD" id="cd07012">
    <property type="entry name" value="PBP2_Bug_TTT"/>
    <property type="match status" value="1"/>
</dbReference>